<accession>A0A0G4PNZ9</accession>
<evidence type="ECO:0000313" key="3">
    <source>
        <dbReference type="Proteomes" id="UP000053732"/>
    </source>
</evidence>
<evidence type="ECO:0000256" key="1">
    <source>
        <dbReference type="SAM" id="Phobius"/>
    </source>
</evidence>
<dbReference type="Proteomes" id="UP000053732">
    <property type="component" value="Unassembled WGS sequence"/>
</dbReference>
<feature type="transmembrane region" description="Helical" evidence="1">
    <location>
        <begin position="29"/>
        <end position="47"/>
    </location>
</feature>
<proteinExistence type="predicted"/>
<dbReference type="Gene3D" id="1.20.1250.20">
    <property type="entry name" value="MFS general substrate transporter like domains"/>
    <property type="match status" value="1"/>
</dbReference>
<dbReference type="AlphaFoldDB" id="A0A0G4PNZ9"/>
<name>A0A0G4PNZ9_PENC3</name>
<dbReference type="InterPro" id="IPR036259">
    <property type="entry name" value="MFS_trans_sf"/>
</dbReference>
<feature type="transmembrane region" description="Helical" evidence="1">
    <location>
        <begin position="105"/>
        <end position="127"/>
    </location>
</feature>
<evidence type="ECO:0000313" key="2">
    <source>
        <dbReference type="EMBL" id="CRL28115.1"/>
    </source>
</evidence>
<reference evidence="2 3" key="1">
    <citation type="journal article" date="2014" name="Nat. Commun.">
        <title>Multiple recent horizontal transfers of a large genomic region in cheese making fungi.</title>
        <authorList>
            <person name="Cheeseman K."/>
            <person name="Ropars J."/>
            <person name="Renault P."/>
            <person name="Dupont J."/>
            <person name="Gouzy J."/>
            <person name="Branca A."/>
            <person name="Abraham A.L."/>
            <person name="Ceppi M."/>
            <person name="Conseiller E."/>
            <person name="Debuchy R."/>
            <person name="Malagnac F."/>
            <person name="Goarin A."/>
            <person name="Silar P."/>
            <person name="Lacoste S."/>
            <person name="Sallet E."/>
            <person name="Bensimon A."/>
            <person name="Giraud T."/>
            <person name="Brygoo Y."/>
        </authorList>
    </citation>
    <scope>NUCLEOTIDE SEQUENCE [LARGE SCALE GENOMIC DNA]</scope>
    <source>
        <strain evidence="3">FM 013</strain>
    </source>
</reference>
<dbReference type="EMBL" id="HG793158">
    <property type="protein sequence ID" value="CRL28115.1"/>
    <property type="molecule type" value="Genomic_DNA"/>
</dbReference>
<organism evidence="2 3">
    <name type="scientific">Penicillium camemberti (strain FM 013)</name>
    <dbReference type="NCBI Taxonomy" id="1429867"/>
    <lineage>
        <taxon>Eukaryota</taxon>
        <taxon>Fungi</taxon>
        <taxon>Dikarya</taxon>
        <taxon>Ascomycota</taxon>
        <taxon>Pezizomycotina</taxon>
        <taxon>Eurotiomycetes</taxon>
        <taxon>Eurotiomycetidae</taxon>
        <taxon>Eurotiales</taxon>
        <taxon>Aspergillaceae</taxon>
        <taxon>Penicillium</taxon>
    </lineage>
</organism>
<keyword evidence="1" id="KW-0812">Transmembrane</keyword>
<gene>
    <name evidence="2" type="ORF">PCAMFM013_S025g000173</name>
</gene>
<keyword evidence="1" id="KW-0472">Membrane</keyword>
<dbReference type="SUPFAM" id="SSF103473">
    <property type="entry name" value="MFS general substrate transporter"/>
    <property type="match status" value="1"/>
</dbReference>
<keyword evidence="1" id="KW-1133">Transmembrane helix</keyword>
<dbReference type="STRING" id="1429867.A0A0G4PNZ9"/>
<sequence>MRPSLKVLMCDISGPLIAHVTDKMPTRRIPLPLSLAGYVVRTILIAWSPSLIVHLLEGVLRCIAGSAVGLSALSLQQTPCVKRWYNQRAMVSDILLDDVRDTAGYWFTLCIPGGILVVGIIAHLLIIDNPQNLGTASSDNSDDTTTLLPSETQI</sequence>
<protein>
    <submittedName>
        <fullName evidence="2">Str. FM013</fullName>
    </submittedName>
</protein>
<keyword evidence="3" id="KW-1185">Reference proteome</keyword>